<dbReference type="GO" id="GO:0004089">
    <property type="term" value="F:carbonate dehydratase activity"/>
    <property type="evidence" value="ECO:0007669"/>
    <property type="project" value="UniProtKB-EC"/>
</dbReference>
<dbReference type="InterPro" id="IPR041891">
    <property type="entry name" value="Alpha_CA_prokaryot-like"/>
</dbReference>
<dbReference type="CDD" id="cd03124">
    <property type="entry name" value="alpha_CA_prokaryotic_like"/>
    <property type="match status" value="1"/>
</dbReference>
<name>L0GWR7_9GAMM</name>
<dbReference type="PANTHER" id="PTHR18952:SF265">
    <property type="entry name" value="CARBONIC ANHYDRASE"/>
    <property type="match status" value="1"/>
</dbReference>
<dbReference type="PROSITE" id="PS51144">
    <property type="entry name" value="ALPHA_CA_2"/>
    <property type="match status" value="1"/>
</dbReference>
<dbReference type="eggNOG" id="COG3338">
    <property type="taxonomic scope" value="Bacteria"/>
</dbReference>
<dbReference type="SMART" id="SM01057">
    <property type="entry name" value="Carb_anhydrase"/>
    <property type="match status" value="1"/>
</dbReference>
<reference evidence="8 9" key="1">
    <citation type="submission" date="2011-09" db="EMBL/GenBank/DDBJ databases">
        <title>Complete sequence of chromosome of Thioflavicoccus mobilis 8321.</title>
        <authorList>
            <consortium name="US DOE Joint Genome Institute"/>
            <person name="Lucas S."/>
            <person name="Han J."/>
            <person name="Lapidus A."/>
            <person name="Cheng J.-F."/>
            <person name="Goodwin L."/>
            <person name="Pitluck S."/>
            <person name="Peters L."/>
            <person name="Ovchinnikova G."/>
            <person name="Lu M."/>
            <person name="Detter J.C."/>
            <person name="Han C."/>
            <person name="Tapia R."/>
            <person name="Land M."/>
            <person name="Hauser L."/>
            <person name="Kyrpides N."/>
            <person name="Ivanova N."/>
            <person name="Pagani I."/>
            <person name="Vogl K."/>
            <person name="Liu Z."/>
            <person name="Imhoff J."/>
            <person name="Thiel V."/>
            <person name="Frigaard N.-U."/>
            <person name="Bryant D."/>
            <person name="Woyke T."/>
        </authorList>
    </citation>
    <scope>NUCLEOTIDE SEQUENCE [LARGE SCALE GENOMIC DNA]</scope>
    <source>
        <strain evidence="8 9">8321</strain>
    </source>
</reference>
<evidence type="ECO:0000259" key="7">
    <source>
        <dbReference type="PROSITE" id="PS51144"/>
    </source>
</evidence>
<dbReference type="Proteomes" id="UP000010816">
    <property type="component" value="Chromosome"/>
</dbReference>
<evidence type="ECO:0000256" key="3">
    <source>
        <dbReference type="ARBA" id="ARBA00022723"/>
    </source>
</evidence>
<comment type="similarity">
    <text evidence="1">Belongs to the alpha-carbonic anhydrase family.</text>
</comment>
<gene>
    <name evidence="8" type="ORF">Thimo_0919</name>
</gene>
<feature type="domain" description="Alpha-carbonic anhydrase" evidence="7">
    <location>
        <begin position="45"/>
        <end position="268"/>
    </location>
</feature>
<evidence type="ECO:0000313" key="8">
    <source>
        <dbReference type="EMBL" id="AGA89749.1"/>
    </source>
</evidence>
<dbReference type="Gene3D" id="3.10.200.10">
    <property type="entry name" value="Alpha carbonic anhydrase"/>
    <property type="match status" value="1"/>
</dbReference>
<dbReference type="EMBL" id="CP003051">
    <property type="protein sequence ID" value="AGA89749.1"/>
    <property type="molecule type" value="Genomic_DNA"/>
</dbReference>
<comment type="catalytic activity">
    <reaction evidence="6">
        <text>hydrogencarbonate + H(+) = CO2 + H2O</text>
        <dbReference type="Rhea" id="RHEA:10748"/>
        <dbReference type="ChEBI" id="CHEBI:15377"/>
        <dbReference type="ChEBI" id="CHEBI:15378"/>
        <dbReference type="ChEBI" id="CHEBI:16526"/>
        <dbReference type="ChEBI" id="CHEBI:17544"/>
        <dbReference type="EC" id="4.2.1.1"/>
    </reaction>
</comment>
<dbReference type="GO" id="GO:0008270">
    <property type="term" value="F:zinc ion binding"/>
    <property type="evidence" value="ECO:0007669"/>
    <property type="project" value="InterPro"/>
</dbReference>
<dbReference type="EC" id="4.2.1.1" evidence="2"/>
<dbReference type="InterPro" id="IPR023561">
    <property type="entry name" value="Carbonic_anhydrase_a-class"/>
</dbReference>
<dbReference type="HOGENOM" id="CLU_039326_0_2_6"/>
<accession>L0GWR7</accession>
<evidence type="ECO:0000256" key="6">
    <source>
        <dbReference type="ARBA" id="ARBA00048348"/>
    </source>
</evidence>
<proteinExistence type="inferred from homology"/>
<dbReference type="InterPro" id="IPR001148">
    <property type="entry name" value="CA_dom"/>
</dbReference>
<protein>
    <recommendedName>
        <fullName evidence="2">carbonic anhydrase</fullName>
        <ecNumber evidence="2">4.2.1.1</ecNumber>
    </recommendedName>
</protein>
<dbReference type="STRING" id="765912.Thimo_0919"/>
<dbReference type="AlphaFoldDB" id="L0GWR7"/>
<keyword evidence="3" id="KW-0479">Metal-binding</keyword>
<organism evidence="8 9">
    <name type="scientific">Thioflavicoccus mobilis 8321</name>
    <dbReference type="NCBI Taxonomy" id="765912"/>
    <lineage>
        <taxon>Bacteria</taxon>
        <taxon>Pseudomonadati</taxon>
        <taxon>Pseudomonadota</taxon>
        <taxon>Gammaproteobacteria</taxon>
        <taxon>Chromatiales</taxon>
        <taxon>Chromatiaceae</taxon>
        <taxon>Thioflavicoccus</taxon>
    </lineage>
</organism>
<keyword evidence="4" id="KW-0862">Zinc</keyword>
<evidence type="ECO:0000256" key="1">
    <source>
        <dbReference type="ARBA" id="ARBA00010718"/>
    </source>
</evidence>
<sequence>MVARRVSRGAGSAALAAAVLLPVSGDVLAWPFGPAPAVPVGAFATDWGYQGETAPAHWSELGSGYATCAEGRRQSPIDLRPTVGALAEHLSFAYRSSPLSLVNDGRLIWGDHLAGSHLIFDERRYELVRYQFHTPSEHRIDGRAADMEVQLVHRDAVGHFLIVAVMVEAGRRSNSILRRIAEHLPDPGERFYGGQVGVNPLFLLPNDRDHLAYPGSLTVPPCTEGVDWLVLSTPLVADAAVVQRFRQAMGVNARPVQPVAGRPVVYRRR</sequence>
<evidence type="ECO:0000256" key="2">
    <source>
        <dbReference type="ARBA" id="ARBA00012925"/>
    </source>
</evidence>
<dbReference type="SUPFAM" id="SSF51069">
    <property type="entry name" value="Carbonic anhydrase"/>
    <property type="match status" value="1"/>
</dbReference>
<keyword evidence="5" id="KW-0456">Lyase</keyword>
<dbReference type="Pfam" id="PF00194">
    <property type="entry name" value="Carb_anhydrase"/>
    <property type="match status" value="1"/>
</dbReference>
<keyword evidence="9" id="KW-1185">Reference proteome</keyword>
<dbReference type="InterPro" id="IPR036398">
    <property type="entry name" value="CA_dom_sf"/>
</dbReference>
<evidence type="ECO:0000256" key="4">
    <source>
        <dbReference type="ARBA" id="ARBA00022833"/>
    </source>
</evidence>
<dbReference type="KEGG" id="tmb:Thimo_0919"/>
<evidence type="ECO:0000313" key="9">
    <source>
        <dbReference type="Proteomes" id="UP000010816"/>
    </source>
</evidence>
<evidence type="ECO:0000256" key="5">
    <source>
        <dbReference type="ARBA" id="ARBA00023239"/>
    </source>
</evidence>
<dbReference type="PANTHER" id="PTHR18952">
    <property type="entry name" value="CARBONIC ANHYDRASE"/>
    <property type="match status" value="1"/>
</dbReference>